<evidence type="ECO:0000313" key="2">
    <source>
        <dbReference type="EMBL" id="VDM65959.1"/>
    </source>
</evidence>
<keyword evidence="3" id="KW-1185">Reference proteome</keyword>
<proteinExistence type="predicted"/>
<dbReference type="AlphaFoldDB" id="A0A3P7IGS8"/>
<name>A0A3P7IGS8_STRVU</name>
<feature type="region of interest" description="Disordered" evidence="1">
    <location>
        <begin position="35"/>
        <end position="57"/>
    </location>
</feature>
<gene>
    <name evidence="2" type="ORF">SVUK_LOCUS957</name>
</gene>
<evidence type="ECO:0000256" key="1">
    <source>
        <dbReference type="SAM" id="MobiDB-lite"/>
    </source>
</evidence>
<dbReference type="Proteomes" id="UP000270094">
    <property type="component" value="Unassembled WGS sequence"/>
</dbReference>
<accession>A0A3P7IGS8</accession>
<organism evidence="2 3">
    <name type="scientific">Strongylus vulgaris</name>
    <name type="common">Blood worm</name>
    <dbReference type="NCBI Taxonomy" id="40348"/>
    <lineage>
        <taxon>Eukaryota</taxon>
        <taxon>Metazoa</taxon>
        <taxon>Ecdysozoa</taxon>
        <taxon>Nematoda</taxon>
        <taxon>Chromadorea</taxon>
        <taxon>Rhabditida</taxon>
        <taxon>Rhabditina</taxon>
        <taxon>Rhabditomorpha</taxon>
        <taxon>Strongyloidea</taxon>
        <taxon>Strongylidae</taxon>
        <taxon>Strongylus</taxon>
    </lineage>
</organism>
<evidence type="ECO:0000313" key="3">
    <source>
        <dbReference type="Proteomes" id="UP000270094"/>
    </source>
</evidence>
<reference evidence="2 3" key="1">
    <citation type="submission" date="2018-11" db="EMBL/GenBank/DDBJ databases">
        <authorList>
            <consortium name="Pathogen Informatics"/>
        </authorList>
    </citation>
    <scope>NUCLEOTIDE SEQUENCE [LARGE SCALE GENOMIC DNA]</scope>
</reference>
<protein>
    <submittedName>
        <fullName evidence="2">Uncharacterized protein</fullName>
    </submittedName>
</protein>
<dbReference type="EMBL" id="UYYB01001748">
    <property type="protein sequence ID" value="VDM65959.1"/>
    <property type="molecule type" value="Genomic_DNA"/>
</dbReference>
<sequence length="96" mass="10681">MTETTDTSRVARITAGRGERTHCGTYYALKARNRRSTVATRYRPSGGVRRRRDADSMERTAIRAVPGATGQLRPKVASEFATKKRPVNNPTAQKTM</sequence>